<proteinExistence type="predicted"/>
<name>A0A5C3P650_9APHY</name>
<evidence type="ECO:0000313" key="2">
    <source>
        <dbReference type="Proteomes" id="UP000308197"/>
    </source>
</evidence>
<dbReference type="AlphaFoldDB" id="A0A5C3P650"/>
<organism evidence="1 2">
    <name type="scientific">Polyporus arcularius HHB13444</name>
    <dbReference type="NCBI Taxonomy" id="1314778"/>
    <lineage>
        <taxon>Eukaryota</taxon>
        <taxon>Fungi</taxon>
        <taxon>Dikarya</taxon>
        <taxon>Basidiomycota</taxon>
        <taxon>Agaricomycotina</taxon>
        <taxon>Agaricomycetes</taxon>
        <taxon>Polyporales</taxon>
        <taxon>Polyporaceae</taxon>
        <taxon>Polyporus</taxon>
    </lineage>
</organism>
<keyword evidence="2" id="KW-1185">Reference proteome</keyword>
<gene>
    <name evidence="1" type="ORF">K466DRAFT_238224</name>
</gene>
<sequence>MSRPRLRGDPVSSLHVLSRPPPRKLRIVQHDGAHTRDFNYINHTLDRARPLYLPLDLRRSTRPTTVHIAGIPLGGALGAALLFAAVRTETFGSETCAASSTVMAGWRPDIGEGHVGTGIRRYVKETCWYCITACTPSSLTSCIRHGVCASQCLPSPL</sequence>
<dbReference type="Proteomes" id="UP000308197">
    <property type="component" value="Unassembled WGS sequence"/>
</dbReference>
<evidence type="ECO:0000313" key="1">
    <source>
        <dbReference type="EMBL" id="TFK84048.1"/>
    </source>
</evidence>
<reference evidence="1 2" key="1">
    <citation type="journal article" date="2019" name="Nat. Ecol. Evol.">
        <title>Megaphylogeny resolves global patterns of mushroom evolution.</title>
        <authorList>
            <person name="Varga T."/>
            <person name="Krizsan K."/>
            <person name="Foldi C."/>
            <person name="Dima B."/>
            <person name="Sanchez-Garcia M."/>
            <person name="Sanchez-Ramirez S."/>
            <person name="Szollosi G.J."/>
            <person name="Szarkandi J.G."/>
            <person name="Papp V."/>
            <person name="Albert L."/>
            <person name="Andreopoulos W."/>
            <person name="Angelini C."/>
            <person name="Antonin V."/>
            <person name="Barry K.W."/>
            <person name="Bougher N.L."/>
            <person name="Buchanan P."/>
            <person name="Buyck B."/>
            <person name="Bense V."/>
            <person name="Catcheside P."/>
            <person name="Chovatia M."/>
            <person name="Cooper J."/>
            <person name="Damon W."/>
            <person name="Desjardin D."/>
            <person name="Finy P."/>
            <person name="Geml J."/>
            <person name="Haridas S."/>
            <person name="Hughes K."/>
            <person name="Justo A."/>
            <person name="Karasinski D."/>
            <person name="Kautmanova I."/>
            <person name="Kiss B."/>
            <person name="Kocsube S."/>
            <person name="Kotiranta H."/>
            <person name="LaButti K.M."/>
            <person name="Lechner B.E."/>
            <person name="Liimatainen K."/>
            <person name="Lipzen A."/>
            <person name="Lukacs Z."/>
            <person name="Mihaltcheva S."/>
            <person name="Morgado L.N."/>
            <person name="Niskanen T."/>
            <person name="Noordeloos M.E."/>
            <person name="Ohm R.A."/>
            <person name="Ortiz-Santana B."/>
            <person name="Ovrebo C."/>
            <person name="Racz N."/>
            <person name="Riley R."/>
            <person name="Savchenko A."/>
            <person name="Shiryaev A."/>
            <person name="Soop K."/>
            <person name="Spirin V."/>
            <person name="Szebenyi C."/>
            <person name="Tomsovsky M."/>
            <person name="Tulloss R.E."/>
            <person name="Uehling J."/>
            <person name="Grigoriev I.V."/>
            <person name="Vagvolgyi C."/>
            <person name="Papp T."/>
            <person name="Martin F.M."/>
            <person name="Miettinen O."/>
            <person name="Hibbett D.S."/>
            <person name="Nagy L.G."/>
        </authorList>
    </citation>
    <scope>NUCLEOTIDE SEQUENCE [LARGE SCALE GENOMIC DNA]</scope>
    <source>
        <strain evidence="1 2">HHB13444</strain>
    </source>
</reference>
<accession>A0A5C3P650</accession>
<protein>
    <submittedName>
        <fullName evidence="1">Uncharacterized protein</fullName>
    </submittedName>
</protein>
<dbReference type="InParanoid" id="A0A5C3P650"/>
<dbReference type="EMBL" id="ML211345">
    <property type="protein sequence ID" value="TFK84048.1"/>
    <property type="molecule type" value="Genomic_DNA"/>
</dbReference>